<evidence type="ECO:0000256" key="2">
    <source>
        <dbReference type="ARBA" id="ARBA00022676"/>
    </source>
</evidence>
<keyword evidence="6" id="KW-0472">Membrane</keyword>
<reference evidence="9 10" key="1">
    <citation type="submission" date="2017-01" db="EMBL/GenBank/DDBJ databases">
        <authorList>
            <person name="Mah S.A."/>
            <person name="Swanson W.J."/>
            <person name="Moy G.W."/>
            <person name="Vacquier V.D."/>
        </authorList>
    </citation>
    <scope>NUCLEOTIDE SEQUENCE [LARGE SCALE GENOMIC DNA]</scope>
    <source>
        <strain evidence="9 10">DSM 22694</strain>
    </source>
</reference>
<dbReference type="GO" id="GO:0016020">
    <property type="term" value="C:membrane"/>
    <property type="evidence" value="ECO:0007669"/>
    <property type="project" value="UniProtKB-SubCell"/>
</dbReference>
<evidence type="ECO:0000256" key="1">
    <source>
        <dbReference type="ARBA" id="ARBA00004167"/>
    </source>
</evidence>
<dbReference type="EMBL" id="CP019239">
    <property type="protein sequence ID" value="APW41620.1"/>
    <property type="molecule type" value="Genomic_DNA"/>
</dbReference>
<evidence type="ECO:0000256" key="7">
    <source>
        <dbReference type="ARBA" id="ARBA00023180"/>
    </source>
</evidence>
<keyword evidence="2" id="KW-0328">Glycosyltransferase</keyword>
<dbReference type="AlphaFoldDB" id="A0A1P8K6I1"/>
<gene>
    <name evidence="9" type="ORF">RS694_02995</name>
</gene>
<dbReference type="STRING" id="1484693.RS694_02995"/>
<evidence type="ECO:0000313" key="9">
    <source>
        <dbReference type="EMBL" id="APW41620.1"/>
    </source>
</evidence>
<evidence type="ECO:0000256" key="3">
    <source>
        <dbReference type="ARBA" id="ARBA00022679"/>
    </source>
</evidence>
<dbReference type="PANTHER" id="PTHR20961:SF38">
    <property type="entry name" value="PROTEIN O-LINKED-MANNOSE BETA-1,4-N-ACETYLGLUCOSAMINYLTRANSFERASE 2"/>
    <property type="match status" value="1"/>
</dbReference>
<keyword evidence="4" id="KW-0812">Transmembrane</keyword>
<evidence type="ECO:0000259" key="8">
    <source>
        <dbReference type="Pfam" id="PF04577"/>
    </source>
</evidence>
<dbReference type="PANTHER" id="PTHR20961">
    <property type="entry name" value="GLYCOSYLTRANSFERASE"/>
    <property type="match status" value="1"/>
</dbReference>
<organism evidence="9 10">
    <name type="scientific">Rhodoferax saidenbachensis</name>
    <dbReference type="NCBI Taxonomy" id="1484693"/>
    <lineage>
        <taxon>Bacteria</taxon>
        <taxon>Pseudomonadati</taxon>
        <taxon>Pseudomonadota</taxon>
        <taxon>Betaproteobacteria</taxon>
        <taxon>Burkholderiales</taxon>
        <taxon>Comamonadaceae</taxon>
        <taxon>Rhodoferax</taxon>
    </lineage>
</organism>
<protein>
    <recommendedName>
        <fullName evidence="8">Glycosyltransferase 61 catalytic domain-containing protein</fullName>
    </recommendedName>
</protein>
<comment type="subcellular location">
    <subcellularLocation>
        <location evidence="1">Membrane</location>
        <topology evidence="1">Single-pass membrane protein</topology>
    </subcellularLocation>
</comment>
<dbReference type="InterPro" id="IPR007657">
    <property type="entry name" value="Glycosyltransferase_61"/>
</dbReference>
<dbReference type="eggNOG" id="COG4421">
    <property type="taxonomic scope" value="Bacteria"/>
</dbReference>
<evidence type="ECO:0000313" key="10">
    <source>
        <dbReference type="Proteomes" id="UP000186110"/>
    </source>
</evidence>
<evidence type="ECO:0000256" key="5">
    <source>
        <dbReference type="ARBA" id="ARBA00022989"/>
    </source>
</evidence>
<dbReference type="KEGG" id="rsb:RS694_02995"/>
<keyword evidence="5" id="KW-1133">Transmembrane helix</keyword>
<dbReference type="GO" id="GO:0016757">
    <property type="term" value="F:glycosyltransferase activity"/>
    <property type="evidence" value="ECO:0007669"/>
    <property type="project" value="UniProtKB-KW"/>
</dbReference>
<evidence type="ECO:0000256" key="6">
    <source>
        <dbReference type="ARBA" id="ARBA00023136"/>
    </source>
</evidence>
<dbReference type="InterPro" id="IPR049625">
    <property type="entry name" value="Glyco_transf_61_cat"/>
</dbReference>
<evidence type="ECO:0000256" key="4">
    <source>
        <dbReference type="ARBA" id="ARBA00022692"/>
    </source>
</evidence>
<dbReference type="RefSeq" id="WP_076069315.1">
    <property type="nucleotide sequence ID" value="NZ_CP019239.1"/>
</dbReference>
<proteinExistence type="predicted"/>
<keyword evidence="7" id="KW-0325">Glycoprotein</keyword>
<name>A0A1P8K6I1_9BURK</name>
<sequence length="620" mass="68608">MSTATLFDAIAASSAHITHQPSAANPLPTEAALSTGERGALAEMLGATRPGFVLCVQQQADPRRLQEIAELAAQAGALPCRILALILDGAGPLPSSLTLPEGLTVTWCYAQLDTNTLATMLTQHETKVDAILLDPAVSDAPLLEWLAAGRTLGQAKVWTFGMHGWDTAKFRTIESAAAAQRLHLTFTANVWIATPEGWTLPRLAAPIAGTVEPVRYGSIPATTDEIWDRAAFLKCIETGVSGYRKHGDRQAFANQLPVNIASQSPEVQEDYTRLHFPPYKDTESTEPHLIASLRNVRVSGVRGYIYSRNNELLEQSFGIGHAGVAALKDLLPPYEPILRKAVATTEQFQWLTMAGVFSPSVHLSEPHIVAMWPDTYIYHHWLVGCLTRFWYLDEYPELADLPIVMNPFIRRYQFEYMEMLGLKKNRLVFSNDSVSLHLKQAIYPTHFGTAPHSPAAIHWLRSKFLKHAAKVPAGYESGLYYISRKDGRSREITNESEVLEFLKPYGFQIVEWSAFSVAEQIAMAHHAKVIIGAHGSNMSNTVYINPACKVLDIRNTKNTGHDLTISAATQVISGKFYATPTYCPPQHGRLRTDTSLDMSHDNHSIDMADFKAVFSQMMDS</sequence>
<keyword evidence="10" id="KW-1185">Reference proteome</keyword>
<feature type="domain" description="Glycosyltransferase 61 catalytic" evidence="8">
    <location>
        <begin position="378"/>
        <end position="551"/>
    </location>
</feature>
<dbReference type="Proteomes" id="UP000186110">
    <property type="component" value="Chromosome"/>
</dbReference>
<accession>A0A1P8K6I1</accession>
<dbReference type="Pfam" id="PF04577">
    <property type="entry name" value="Glyco_transf_61"/>
    <property type="match status" value="1"/>
</dbReference>
<keyword evidence="3" id="KW-0808">Transferase</keyword>